<evidence type="ECO:0000256" key="1">
    <source>
        <dbReference type="ARBA" id="ARBA00010094"/>
    </source>
</evidence>
<evidence type="ECO:0000313" key="5">
    <source>
        <dbReference type="RefSeq" id="XP_006822954.1"/>
    </source>
</evidence>
<organism evidence="4 5">
    <name type="scientific">Saccoglossus kowalevskii</name>
    <name type="common">Acorn worm</name>
    <dbReference type="NCBI Taxonomy" id="10224"/>
    <lineage>
        <taxon>Eukaryota</taxon>
        <taxon>Metazoa</taxon>
        <taxon>Hemichordata</taxon>
        <taxon>Enteropneusta</taxon>
        <taxon>Harrimaniidae</taxon>
        <taxon>Saccoglossus</taxon>
    </lineage>
</organism>
<feature type="coiled-coil region" evidence="3">
    <location>
        <begin position="191"/>
        <end position="218"/>
    </location>
</feature>
<keyword evidence="2 3" id="KW-0175">Coiled coil</keyword>
<evidence type="ECO:0000256" key="2">
    <source>
        <dbReference type="ARBA" id="ARBA00023054"/>
    </source>
</evidence>
<protein>
    <submittedName>
        <fullName evidence="5">Leucine-rich repeat-containing protein DDB_G0290503-like</fullName>
    </submittedName>
</protein>
<dbReference type="RefSeq" id="XP_006822954.1">
    <property type="nucleotide sequence ID" value="XM_006822891.1"/>
</dbReference>
<accession>A0ABM0MSG3</accession>
<name>A0ABM0MSG3_SACKO</name>
<sequence>MFPAFQLEIIFGSIKELQQTKAYNEKMLNEVRSKRRSLENKCDQVSTEHAQVTDTNNKMIESLKIAQQKVCQTQNQISRQEDNNETIRQRVKELNQKVQEEETRQAHEIGVFESKLAELAEKFHSAQQYYGPNGLRNEITRIIEDKALLENQASTNEQQAETLATMLSQMKVESGDCQEDEILLETQVITVNMFQDSYKAACNKLKELKDEEKDIQEEFSRISTWVHPGQRSDVRNQNEE</sequence>
<reference evidence="5" key="1">
    <citation type="submission" date="2025-08" db="UniProtKB">
        <authorList>
            <consortium name="RefSeq"/>
        </authorList>
    </citation>
    <scope>IDENTIFICATION</scope>
    <source>
        <tissue evidence="5">Testes</tissue>
    </source>
</reference>
<dbReference type="Pfam" id="PF15233">
    <property type="entry name" value="SYCE1"/>
    <property type="match status" value="1"/>
</dbReference>
<evidence type="ECO:0000256" key="3">
    <source>
        <dbReference type="SAM" id="Coils"/>
    </source>
</evidence>
<comment type="similarity">
    <text evidence="1">Belongs to the SYCE family.</text>
</comment>
<dbReference type="Proteomes" id="UP000694865">
    <property type="component" value="Unplaced"/>
</dbReference>
<evidence type="ECO:0000313" key="4">
    <source>
        <dbReference type="Proteomes" id="UP000694865"/>
    </source>
</evidence>
<dbReference type="PANTHER" id="PTHR21731">
    <property type="entry name" value="SYNAPTONEMAL COMPLEX CENTRAL ELEMENT PROTEIN 1-LIKE"/>
    <property type="match status" value="1"/>
</dbReference>
<feature type="coiled-coil region" evidence="3">
    <location>
        <begin position="77"/>
        <end position="104"/>
    </location>
</feature>
<keyword evidence="4" id="KW-1185">Reference proteome</keyword>
<dbReference type="PANTHER" id="PTHR21731:SF1">
    <property type="entry name" value="SYNAPTONEMAL COMPLEX CENTRAL ELEMENT PROTEIN 1-LIKE"/>
    <property type="match status" value="1"/>
</dbReference>
<gene>
    <name evidence="5" type="primary">LOC102801019</name>
</gene>
<dbReference type="InterPro" id="IPR026676">
    <property type="entry name" value="SYCE1"/>
</dbReference>
<proteinExistence type="inferred from homology"/>
<dbReference type="GeneID" id="102801019"/>